<feature type="compositionally biased region" description="Basic and acidic residues" evidence="1">
    <location>
        <begin position="117"/>
        <end position="132"/>
    </location>
</feature>
<keyword evidence="3" id="KW-1185">Reference proteome</keyword>
<reference evidence="2" key="1">
    <citation type="submission" date="2022-12" db="EMBL/GenBank/DDBJ databases">
        <title>Draft genome assemblies for two species of Escallonia (Escalloniales).</title>
        <authorList>
            <person name="Chanderbali A."/>
            <person name="Dervinis C."/>
            <person name="Anghel I."/>
            <person name="Soltis D."/>
            <person name="Soltis P."/>
            <person name="Zapata F."/>
        </authorList>
    </citation>
    <scope>NUCLEOTIDE SEQUENCE</scope>
    <source>
        <strain evidence="2">UCBG64.0493</strain>
        <tissue evidence="2">Leaf</tissue>
    </source>
</reference>
<evidence type="ECO:0000313" key="2">
    <source>
        <dbReference type="EMBL" id="KAK3003836.1"/>
    </source>
</evidence>
<organism evidence="2 3">
    <name type="scientific">Escallonia herrerae</name>
    <dbReference type="NCBI Taxonomy" id="1293975"/>
    <lineage>
        <taxon>Eukaryota</taxon>
        <taxon>Viridiplantae</taxon>
        <taxon>Streptophyta</taxon>
        <taxon>Embryophyta</taxon>
        <taxon>Tracheophyta</taxon>
        <taxon>Spermatophyta</taxon>
        <taxon>Magnoliopsida</taxon>
        <taxon>eudicotyledons</taxon>
        <taxon>Gunneridae</taxon>
        <taxon>Pentapetalae</taxon>
        <taxon>asterids</taxon>
        <taxon>campanulids</taxon>
        <taxon>Escalloniales</taxon>
        <taxon>Escalloniaceae</taxon>
        <taxon>Escallonia</taxon>
    </lineage>
</organism>
<protein>
    <submittedName>
        <fullName evidence="2">Uncharacterized protein</fullName>
    </submittedName>
</protein>
<evidence type="ECO:0000256" key="1">
    <source>
        <dbReference type="SAM" id="MobiDB-lite"/>
    </source>
</evidence>
<gene>
    <name evidence="2" type="ORF">RJ639_018115</name>
</gene>
<name>A0AA88V843_9ASTE</name>
<feature type="region of interest" description="Disordered" evidence="1">
    <location>
        <begin position="51"/>
        <end position="93"/>
    </location>
</feature>
<evidence type="ECO:0000313" key="3">
    <source>
        <dbReference type="Proteomes" id="UP001188597"/>
    </source>
</evidence>
<accession>A0AA88V843</accession>
<comment type="caution">
    <text evidence="2">The sequence shown here is derived from an EMBL/GenBank/DDBJ whole genome shotgun (WGS) entry which is preliminary data.</text>
</comment>
<proteinExistence type="predicted"/>
<feature type="region of interest" description="Disordered" evidence="1">
    <location>
        <begin position="106"/>
        <end position="132"/>
    </location>
</feature>
<dbReference type="Proteomes" id="UP001188597">
    <property type="component" value="Unassembled WGS sequence"/>
</dbReference>
<dbReference type="AlphaFoldDB" id="A0AA88V843"/>
<sequence length="132" mass="14434">MVEEESLNFSEDDAYSSVEHEVITASSDGPNVQPITGDIRRKKLVGEGFSVEGEGTVDSSINNGDGGHHAKHIHDDTPLGDASSRQSRTKPPRLPFWKRFQSLFRGGSSVNSGLEMSAERKMFKANRSDLEG</sequence>
<dbReference type="EMBL" id="JAVXUP010002354">
    <property type="protein sequence ID" value="KAK3003836.1"/>
    <property type="molecule type" value="Genomic_DNA"/>
</dbReference>